<dbReference type="AlphaFoldDB" id="A0A2P2NE25"/>
<proteinExistence type="predicted"/>
<name>A0A2P2NE25_RHIMU</name>
<evidence type="ECO:0000313" key="1">
    <source>
        <dbReference type="EMBL" id="MBX40714.1"/>
    </source>
</evidence>
<reference evidence="1" key="1">
    <citation type="submission" date="2018-02" db="EMBL/GenBank/DDBJ databases">
        <title>Rhizophora mucronata_Transcriptome.</title>
        <authorList>
            <person name="Meera S.P."/>
            <person name="Sreeshan A."/>
            <person name="Augustine A."/>
        </authorList>
    </citation>
    <scope>NUCLEOTIDE SEQUENCE</scope>
    <source>
        <tissue evidence="1">Leaf</tissue>
    </source>
</reference>
<accession>A0A2P2NE25</accession>
<sequence>MDSHKLHTLFMESKVMIAALLILFAKSLNDLARFSKS</sequence>
<protein>
    <submittedName>
        <fullName evidence="1">Uncharacterized protein</fullName>
    </submittedName>
</protein>
<dbReference type="EMBL" id="GGEC01060230">
    <property type="protein sequence ID" value="MBX40714.1"/>
    <property type="molecule type" value="Transcribed_RNA"/>
</dbReference>
<organism evidence="1">
    <name type="scientific">Rhizophora mucronata</name>
    <name type="common">Asiatic mangrove</name>
    <dbReference type="NCBI Taxonomy" id="61149"/>
    <lineage>
        <taxon>Eukaryota</taxon>
        <taxon>Viridiplantae</taxon>
        <taxon>Streptophyta</taxon>
        <taxon>Embryophyta</taxon>
        <taxon>Tracheophyta</taxon>
        <taxon>Spermatophyta</taxon>
        <taxon>Magnoliopsida</taxon>
        <taxon>eudicotyledons</taxon>
        <taxon>Gunneridae</taxon>
        <taxon>Pentapetalae</taxon>
        <taxon>rosids</taxon>
        <taxon>fabids</taxon>
        <taxon>Malpighiales</taxon>
        <taxon>Rhizophoraceae</taxon>
        <taxon>Rhizophora</taxon>
    </lineage>
</organism>